<sequence length="142" mass="15706">MNPEDFDNTTSFPAADIKAETDGADMKVNHSYSVVTPDKEKKDFMITIRASALKGWREKLTTLRASSFPWAEILLAFSSLGVGAILSSLLSDVALSTLTGKFFFIILPPLTCGAIVAYLFVRHIETFSTKSINLLITKYFFV</sequence>
<dbReference type="EMBL" id="ASJR01000007">
    <property type="protein sequence ID" value="ERP32018.1"/>
    <property type="molecule type" value="Genomic_DNA"/>
</dbReference>
<comment type="caution">
    <text evidence="2">The sequence shown here is derived from an EMBL/GenBank/DDBJ whole genome shotgun (WGS) entry which is preliminary data.</text>
</comment>
<reference evidence="2 3" key="1">
    <citation type="journal article" date="2013" name="Environ. Microbiol.">
        <title>Genome analysis of Chitinivibrio alkaliphilus gen. nov., sp. nov., a novel extremely haloalkaliphilic anaerobic chitinolytic bacterium from the candidate phylum Termite Group 3.</title>
        <authorList>
            <person name="Sorokin D.Y."/>
            <person name="Gumerov V.M."/>
            <person name="Rakitin A.L."/>
            <person name="Beletsky A.V."/>
            <person name="Damste J.S."/>
            <person name="Muyzer G."/>
            <person name="Mardanov A.V."/>
            <person name="Ravin N.V."/>
        </authorList>
    </citation>
    <scope>NUCLEOTIDE SEQUENCE [LARGE SCALE GENOMIC DNA]</scope>
    <source>
        <strain evidence="2 3">ACht1</strain>
    </source>
</reference>
<keyword evidence="1" id="KW-1133">Transmembrane helix</keyword>
<keyword evidence="1" id="KW-0812">Transmembrane</keyword>
<proteinExistence type="predicted"/>
<name>U7D7V3_9BACT</name>
<dbReference type="Proteomes" id="UP000017148">
    <property type="component" value="Unassembled WGS sequence"/>
</dbReference>
<dbReference type="OrthoDB" id="9813837at2"/>
<feature type="transmembrane region" description="Helical" evidence="1">
    <location>
        <begin position="67"/>
        <end position="90"/>
    </location>
</feature>
<keyword evidence="3" id="KW-1185">Reference proteome</keyword>
<dbReference type="AlphaFoldDB" id="U7D7V3"/>
<evidence type="ECO:0000256" key="1">
    <source>
        <dbReference type="SAM" id="Phobius"/>
    </source>
</evidence>
<dbReference type="RefSeq" id="WP_022636493.1">
    <property type="nucleotide sequence ID" value="NZ_ASJR01000007.1"/>
</dbReference>
<evidence type="ECO:0000313" key="2">
    <source>
        <dbReference type="EMBL" id="ERP32018.1"/>
    </source>
</evidence>
<evidence type="ECO:0000313" key="3">
    <source>
        <dbReference type="Proteomes" id="UP000017148"/>
    </source>
</evidence>
<organism evidence="2 3">
    <name type="scientific">Chitinivibrio alkaliphilus ACht1</name>
    <dbReference type="NCBI Taxonomy" id="1313304"/>
    <lineage>
        <taxon>Bacteria</taxon>
        <taxon>Pseudomonadati</taxon>
        <taxon>Fibrobacterota</taxon>
        <taxon>Chitinivibrionia</taxon>
        <taxon>Chitinivibrionales</taxon>
        <taxon>Chitinivibrionaceae</taxon>
        <taxon>Chitinivibrio</taxon>
    </lineage>
</organism>
<gene>
    <name evidence="2" type="ORF">CALK_0999</name>
</gene>
<accession>U7D7V3</accession>
<feature type="transmembrane region" description="Helical" evidence="1">
    <location>
        <begin position="102"/>
        <end position="121"/>
    </location>
</feature>
<keyword evidence="1" id="KW-0472">Membrane</keyword>
<protein>
    <submittedName>
        <fullName evidence="2">Uncharacterized protein</fullName>
    </submittedName>
</protein>